<comment type="similarity">
    <text evidence="2">Belongs to the SURF4 family.</text>
</comment>
<keyword evidence="4 6" id="KW-1133">Transmembrane helix</keyword>
<evidence type="ECO:0000256" key="3">
    <source>
        <dbReference type="ARBA" id="ARBA00022692"/>
    </source>
</evidence>
<keyword evidence="8" id="KW-1185">Reference proteome</keyword>
<name>A0A098VTU0_9MICR</name>
<dbReference type="GO" id="GO:0016020">
    <property type="term" value="C:membrane"/>
    <property type="evidence" value="ECO:0007669"/>
    <property type="project" value="UniProtKB-SubCell"/>
</dbReference>
<feature type="transmembrane region" description="Helical" evidence="6">
    <location>
        <begin position="82"/>
        <end position="102"/>
    </location>
</feature>
<dbReference type="Proteomes" id="UP000029725">
    <property type="component" value="Unassembled WGS sequence"/>
</dbReference>
<feature type="transmembrane region" description="Helical" evidence="6">
    <location>
        <begin position="54"/>
        <end position="75"/>
    </location>
</feature>
<evidence type="ECO:0000256" key="1">
    <source>
        <dbReference type="ARBA" id="ARBA00004141"/>
    </source>
</evidence>
<comment type="caution">
    <text evidence="7">The sequence shown here is derived from an EMBL/GenBank/DDBJ whole genome shotgun (WGS) entry which is preliminary data.</text>
</comment>
<dbReference type="OrthoDB" id="7859621at2759"/>
<evidence type="ECO:0000313" key="7">
    <source>
        <dbReference type="EMBL" id="KGG51146.1"/>
    </source>
</evidence>
<gene>
    <name evidence="7" type="ORF">DI09_43p210</name>
</gene>
<evidence type="ECO:0000256" key="4">
    <source>
        <dbReference type="ARBA" id="ARBA00022989"/>
    </source>
</evidence>
<dbReference type="RefSeq" id="XP_013237573.1">
    <property type="nucleotide sequence ID" value="XM_013382119.1"/>
</dbReference>
<proteinExistence type="inferred from homology"/>
<comment type="subcellular location">
    <subcellularLocation>
        <location evidence="1">Membrane</location>
        <topology evidence="1">Multi-pass membrane protein</topology>
    </subcellularLocation>
</comment>
<keyword evidence="5 6" id="KW-0472">Membrane</keyword>
<accession>A0A098VTU0</accession>
<organism evidence="7 8">
    <name type="scientific">Mitosporidium daphniae</name>
    <dbReference type="NCBI Taxonomy" id="1485682"/>
    <lineage>
        <taxon>Eukaryota</taxon>
        <taxon>Fungi</taxon>
        <taxon>Fungi incertae sedis</taxon>
        <taxon>Microsporidia</taxon>
        <taxon>Mitosporidium</taxon>
    </lineage>
</organism>
<protein>
    <submittedName>
        <fullName evidence="7">Surfeit locus protein 4-like protein</fullName>
    </submittedName>
</protein>
<feature type="transmembrane region" description="Helical" evidence="6">
    <location>
        <begin position="264"/>
        <end position="281"/>
    </location>
</feature>
<feature type="transmembrane region" description="Helical" evidence="6">
    <location>
        <begin position="203"/>
        <end position="223"/>
    </location>
</feature>
<reference evidence="7 8" key="1">
    <citation type="submission" date="2014-04" db="EMBL/GenBank/DDBJ databases">
        <title>A new species of microsporidia sheds light on the evolution of extreme parasitism.</title>
        <authorList>
            <person name="Haag K.L."/>
            <person name="James T.Y."/>
            <person name="Larsson R."/>
            <person name="Schaer T.M."/>
            <person name="Refardt D."/>
            <person name="Pombert J.-F."/>
            <person name="Ebert D."/>
        </authorList>
    </citation>
    <scope>NUCLEOTIDE SEQUENCE [LARGE SCALE GENOMIC DNA]</scope>
    <source>
        <strain evidence="7 8">UGP3</strain>
        <tissue evidence="7">Spores</tissue>
    </source>
</reference>
<evidence type="ECO:0000313" key="8">
    <source>
        <dbReference type="Proteomes" id="UP000029725"/>
    </source>
</evidence>
<sequence>MPPFLNRNLSNSSLFTAIGQLMLLATFVEDSIRIVSQWSQQMAFMQDVREIPWFISFYSLFALVGTMISGIALVLAGPKRRALGAFLLICVLLLQTAVYGLLLDANFLLRSCSIVGGLVLLIAHNSASETKKRTIFGGLPVGLETASRIYLPLIGRILLMLLCGSSILTALTTGSLKNAFLGGSFSIPGANSQLMPGSFQLEFAKGIAGVTALISGCMVAVGFKAKTSAVLLLGVLILTNFLLLLDLISLGLSHPLSDFIKYDFFQTISIMGGFILLIQLGPGEMSVDMKSNNYLD</sequence>
<dbReference type="HOGENOM" id="CLU_056195_0_0_1"/>
<feature type="transmembrane region" description="Helical" evidence="6">
    <location>
        <begin position="108"/>
        <end position="128"/>
    </location>
</feature>
<evidence type="ECO:0000256" key="5">
    <source>
        <dbReference type="ARBA" id="ARBA00023136"/>
    </source>
</evidence>
<feature type="transmembrane region" description="Helical" evidence="6">
    <location>
        <begin position="230"/>
        <end position="252"/>
    </location>
</feature>
<dbReference type="AlphaFoldDB" id="A0A098VTU0"/>
<dbReference type="Pfam" id="PF02077">
    <property type="entry name" value="SURF4"/>
    <property type="match status" value="2"/>
</dbReference>
<dbReference type="VEuPathDB" id="MicrosporidiaDB:DI09_43p210"/>
<dbReference type="InterPro" id="IPR002995">
    <property type="entry name" value="Surf4"/>
</dbReference>
<feature type="transmembrane region" description="Helical" evidence="6">
    <location>
        <begin position="149"/>
        <end position="171"/>
    </location>
</feature>
<keyword evidence="3 6" id="KW-0812">Transmembrane</keyword>
<dbReference type="EMBL" id="JMKJ01000377">
    <property type="protein sequence ID" value="KGG51146.1"/>
    <property type="molecule type" value="Genomic_DNA"/>
</dbReference>
<dbReference type="GeneID" id="25259976"/>
<evidence type="ECO:0000256" key="6">
    <source>
        <dbReference type="SAM" id="Phobius"/>
    </source>
</evidence>
<evidence type="ECO:0000256" key="2">
    <source>
        <dbReference type="ARBA" id="ARBA00006945"/>
    </source>
</evidence>